<organism evidence="1 2">
    <name type="scientific">Paenibacillus aceti</name>
    <dbReference type="NCBI Taxonomy" id="1820010"/>
    <lineage>
        <taxon>Bacteria</taxon>
        <taxon>Bacillati</taxon>
        <taxon>Bacillota</taxon>
        <taxon>Bacilli</taxon>
        <taxon>Bacillales</taxon>
        <taxon>Paenibacillaceae</taxon>
        <taxon>Paenibacillus</taxon>
    </lineage>
</organism>
<reference evidence="2" key="1">
    <citation type="journal article" date="2019" name="Int. J. Syst. Evol. Microbiol.">
        <title>The Global Catalogue of Microorganisms (GCM) 10K type strain sequencing project: providing services to taxonomists for standard genome sequencing and annotation.</title>
        <authorList>
            <consortium name="The Broad Institute Genomics Platform"/>
            <consortium name="The Broad Institute Genome Sequencing Center for Infectious Disease"/>
            <person name="Wu L."/>
            <person name="Ma J."/>
        </authorList>
    </citation>
    <scope>NUCLEOTIDE SEQUENCE [LARGE SCALE GENOMIC DNA]</scope>
    <source>
        <strain evidence="2">CGMCC 1.15420</strain>
    </source>
</reference>
<name>A0ABQ1VP91_9BACL</name>
<dbReference type="RefSeq" id="WP_120462589.1">
    <property type="nucleotide sequence ID" value="NZ_BMIW01000003.1"/>
</dbReference>
<gene>
    <name evidence="1" type="ORF">GCM10010913_04790</name>
</gene>
<sequence length="542" mass="62224">MALKVKPLTSNKKTIKKTKDIKQERFNEIMGNFPLFCTDFVKILDNFGELIPFKFNKEQADFVESMGKFNIILKSRQIGFSTVSLAICLWNAVNRPNSSYMIVSLDRKQVSTLFERLKLMNDNLPRDIYTFPVTVRDNKDELLLSNGSRIQISPPAEHIGRGSTYQYILLSEYAFYEIDQAKLLTSVTQALAKNPDSKIVIESTANGTSNYFYEVFNKSFKGNTNFKAYFYGWISDAHKTQFKTEINDAVGWYKSINRGQLMNKSDLTTDEDKRLHKAGATYAMLCWRQWKLTSMSTVDFQTEYPSTHTEAFKTSGRNVFDQGKIIDRLNNLFPPIDKEILKKGLPQTLHKWLGKGLSVYHLPKHNVKFYGGSDVSSGSGGDSSTLTLMDAEGVEVLSFHNNKISVYEFAEFLNIVGRLYNYAYLAIEKNSYGLPVIQRLREDYQYMNLYKHKTFDNRGKRKLILGWLTTEVTKSIMISDLKENFERGYILINSQETLQQMQLFIEDSKGKTGNKGGRNNHDDLVISHGLCIQAKKANKWYV</sequence>
<evidence type="ECO:0000313" key="2">
    <source>
        <dbReference type="Proteomes" id="UP000608420"/>
    </source>
</evidence>
<proteinExistence type="predicted"/>
<dbReference type="EMBL" id="BMIW01000003">
    <property type="protein sequence ID" value="GGF86360.1"/>
    <property type="molecule type" value="Genomic_DNA"/>
</dbReference>
<evidence type="ECO:0000313" key="1">
    <source>
        <dbReference type="EMBL" id="GGF86360.1"/>
    </source>
</evidence>
<dbReference type="InterPro" id="IPR027417">
    <property type="entry name" value="P-loop_NTPase"/>
</dbReference>
<keyword evidence="2" id="KW-1185">Reference proteome</keyword>
<protein>
    <submittedName>
        <fullName evidence="1">Terminase</fullName>
    </submittedName>
</protein>
<comment type="caution">
    <text evidence="1">The sequence shown here is derived from an EMBL/GenBank/DDBJ whole genome shotgun (WGS) entry which is preliminary data.</text>
</comment>
<dbReference type="Proteomes" id="UP000608420">
    <property type="component" value="Unassembled WGS sequence"/>
</dbReference>
<dbReference type="Gene3D" id="3.40.50.300">
    <property type="entry name" value="P-loop containing nucleotide triphosphate hydrolases"/>
    <property type="match status" value="1"/>
</dbReference>
<dbReference type="Gene3D" id="3.30.420.240">
    <property type="match status" value="1"/>
</dbReference>
<accession>A0ABQ1VP91</accession>